<dbReference type="EMBL" id="CP046956">
    <property type="protein sequence ID" value="QTN00512.1"/>
    <property type="molecule type" value="Genomic_DNA"/>
</dbReference>
<proteinExistence type="predicted"/>
<name>A0ABX7W0A9_9BACI</name>
<evidence type="ECO:0000313" key="2">
    <source>
        <dbReference type="Proteomes" id="UP000665043"/>
    </source>
</evidence>
<dbReference type="RefSeq" id="WP_209365645.1">
    <property type="nucleotide sequence ID" value="NZ_CP046956.1"/>
</dbReference>
<evidence type="ECO:0000313" key="1">
    <source>
        <dbReference type="EMBL" id="QTN00512.1"/>
    </source>
</evidence>
<accession>A0ABX7W0A9</accession>
<gene>
    <name evidence="1" type="ORF">ERJ70_15110</name>
</gene>
<dbReference type="Proteomes" id="UP000665043">
    <property type="component" value="Chromosome"/>
</dbReference>
<sequence length="68" mass="8180">MLEKLLNVLVDDYDDKELEEDFEVQEEEMMELDEEDQMEQDQFIEDPGIIRMYGENNVNDHLPPSSHY</sequence>
<organism evidence="1 2">
    <name type="scientific">Sediminibacillus dalangtanensis</name>
    <dbReference type="NCBI Taxonomy" id="2729421"/>
    <lineage>
        <taxon>Bacteria</taxon>
        <taxon>Bacillati</taxon>
        <taxon>Bacillota</taxon>
        <taxon>Bacilli</taxon>
        <taxon>Bacillales</taxon>
        <taxon>Bacillaceae</taxon>
        <taxon>Sediminibacillus</taxon>
    </lineage>
</organism>
<keyword evidence="2" id="KW-1185">Reference proteome</keyword>
<protein>
    <submittedName>
        <fullName evidence="1">Uncharacterized protein</fullName>
    </submittedName>
</protein>
<reference evidence="1 2" key="1">
    <citation type="submission" date="2019-12" db="EMBL/GenBank/DDBJ databases">
        <title>The whole genome sequencing of a strain isolated from a Mars analog, Dalangtan Playa.</title>
        <authorList>
            <person name="Huang T."/>
        </authorList>
    </citation>
    <scope>NUCLEOTIDE SEQUENCE [LARGE SCALE GENOMIC DNA]</scope>
    <source>
        <strain evidence="1 2">DP4-553-S</strain>
    </source>
</reference>